<dbReference type="GO" id="GO:0046872">
    <property type="term" value="F:metal ion binding"/>
    <property type="evidence" value="ECO:0007669"/>
    <property type="project" value="InterPro"/>
</dbReference>
<dbReference type="Gene3D" id="2.60.40.200">
    <property type="entry name" value="Superoxide dismutase, copper/zinc binding domain"/>
    <property type="match status" value="1"/>
</dbReference>
<dbReference type="AlphaFoldDB" id="A0AAV1R9F4"/>
<dbReference type="InterPro" id="IPR036423">
    <property type="entry name" value="SOD-like_Cu/Zn_dom_sf"/>
</dbReference>
<comment type="caution">
    <text evidence="2">The sequence shown here is derived from an EMBL/GenBank/DDBJ whole genome shotgun (WGS) entry which is preliminary data.</text>
</comment>
<feature type="compositionally biased region" description="Basic and acidic residues" evidence="1">
    <location>
        <begin position="212"/>
        <end position="223"/>
    </location>
</feature>
<reference evidence="2 3" key="1">
    <citation type="submission" date="2024-01" db="EMBL/GenBank/DDBJ databases">
        <authorList>
            <person name="Waweru B."/>
        </authorList>
    </citation>
    <scope>NUCLEOTIDE SEQUENCE [LARGE SCALE GENOMIC DNA]</scope>
</reference>
<feature type="compositionally biased region" description="Low complexity" evidence="1">
    <location>
        <begin position="224"/>
        <end position="246"/>
    </location>
</feature>
<dbReference type="PANTHER" id="PTHR33878:SF1">
    <property type="entry name" value="OS08G0559000 PROTEIN"/>
    <property type="match status" value="1"/>
</dbReference>
<dbReference type="GO" id="GO:0006801">
    <property type="term" value="P:superoxide metabolic process"/>
    <property type="evidence" value="ECO:0007669"/>
    <property type="project" value="InterPro"/>
</dbReference>
<dbReference type="Proteomes" id="UP001314170">
    <property type="component" value="Unassembled WGS sequence"/>
</dbReference>
<name>A0AAV1R9F4_9ROSI</name>
<evidence type="ECO:0000313" key="2">
    <source>
        <dbReference type="EMBL" id="CAK7329125.1"/>
    </source>
</evidence>
<gene>
    <name evidence="2" type="ORF">DCAF_LOCUS6873</name>
</gene>
<sequence length="286" mass="30073">MAAHAILTASPSTLHSLLSPLPANHSSFHGVSFSLPRQSFSFSLAVRTATKKKAAVAVLNGTSNGPTTVHVRAAGLTPGDEFGDVTNGCTSTGVTEATIVDNQIPFSGPDTLIGSGFEVDELEDDLGMVLTMATAIGSAARRVVFRRFSTGGKVLSEEEKAAENVYIKVIVISGQDGLLKLRVLELLGFKFWKGFCRGMVYHRKKVEQEKLEKLARKGPKPEETAAAGSGGATSTAASSTPPGASAEKVSTDKYRNYAVVAGAITALGALGWYLKSGGKKQEEVRD</sequence>
<dbReference type="SUPFAM" id="SSF49329">
    <property type="entry name" value="Cu,Zn superoxide dismutase-like"/>
    <property type="match status" value="1"/>
</dbReference>
<protein>
    <submittedName>
        <fullName evidence="2">Uncharacterized protein</fullName>
    </submittedName>
</protein>
<evidence type="ECO:0000313" key="3">
    <source>
        <dbReference type="Proteomes" id="UP001314170"/>
    </source>
</evidence>
<dbReference type="EMBL" id="CAWUPB010000913">
    <property type="protein sequence ID" value="CAK7329125.1"/>
    <property type="molecule type" value="Genomic_DNA"/>
</dbReference>
<organism evidence="2 3">
    <name type="scientific">Dovyalis caffra</name>
    <dbReference type="NCBI Taxonomy" id="77055"/>
    <lineage>
        <taxon>Eukaryota</taxon>
        <taxon>Viridiplantae</taxon>
        <taxon>Streptophyta</taxon>
        <taxon>Embryophyta</taxon>
        <taxon>Tracheophyta</taxon>
        <taxon>Spermatophyta</taxon>
        <taxon>Magnoliopsida</taxon>
        <taxon>eudicotyledons</taxon>
        <taxon>Gunneridae</taxon>
        <taxon>Pentapetalae</taxon>
        <taxon>rosids</taxon>
        <taxon>fabids</taxon>
        <taxon>Malpighiales</taxon>
        <taxon>Salicaceae</taxon>
        <taxon>Flacourtieae</taxon>
        <taxon>Dovyalis</taxon>
    </lineage>
</organism>
<accession>A0AAV1R9F4</accession>
<keyword evidence="3" id="KW-1185">Reference proteome</keyword>
<dbReference type="PANTHER" id="PTHR33878">
    <property type="entry name" value="OS08G0559000 PROTEIN"/>
    <property type="match status" value="1"/>
</dbReference>
<dbReference type="InterPro" id="IPR045284">
    <property type="entry name" value="At2g27730-like"/>
</dbReference>
<evidence type="ECO:0000256" key="1">
    <source>
        <dbReference type="SAM" id="MobiDB-lite"/>
    </source>
</evidence>
<feature type="region of interest" description="Disordered" evidence="1">
    <location>
        <begin position="212"/>
        <end position="249"/>
    </location>
</feature>
<proteinExistence type="predicted"/>